<evidence type="ECO:0000313" key="1">
    <source>
        <dbReference type="EMBL" id="TAA74692.1"/>
    </source>
</evidence>
<sequence>MQKRNTENSVFALAVIEQNKAEEIGSSLPLLVLISAGISRSADSF</sequence>
<proteinExistence type="predicted"/>
<dbReference type="EMBL" id="NQJD01000019">
    <property type="protein sequence ID" value="TAA74692.1"/>
    <property type="molecule type" value="Genomic_DNA"/>
</dbReference>
<evidence type="ECO:0000313" key="2">
    <source>
        <dbReference type="Proteomes" id="UP000316238"/>
    </source>
</evidence>
<gene>
    <name evidence="1" type="ORF">CDV28_1195</name>
</gene>
<protein>
    <submittedName>
        <fullName evidence="1">Uncharacterized protein</fullName>
    </submittedName>
</protein>
<accession>A0A521G113</accession>
<name>A0A521G113_9BACT</name>
<keyword evidence="2" id="KW-1185">Reference proteome</keyword>
<dbReference type="Proteomes" id="UP000316238">
    <property type="component" value="Unassembled WGS sequence"/>
</dbReference>
<dbReference type="AlphaFoldDB" id="A0A521G113"/>
<organism evidence="1 2">
    <name type="scientific">Candidatus Electronema aureum</name>
    <dbReference type="NCBI Taxonomy" id="2005002"/>
    <lineage>
        <taxon>Bacteria</taxon>
        <taxon>Pseudomonadati</taxon>
        <taxon>Thermodesulfobacteriota</taxon>
        <taxon>Desulfobulbia</taxon>
        <taxon>Desulfobulbales</taxon>
        <taxon>Desulfobulbaceae</taxon>
        <taxon>Candidatus Electronema</taxon>
    </lineage>
</organism>
<comment type="caution">
    <text evidence="1">The sequence shown here is derived from an EMBL/GenBank/DDBJ whole genome shotgun (WGS) entry which is preliminary data.</text>
</comment>
<reference evidence="1" key="1">
    <citation type="submission" date="2017-07" db="EMBL/GenBank/DDBJ databases">
        <title>The cable genome - Insights into the physiology and evolution of filamentous bacteria capable of sulfide oxidation via long distance electron transfer.</title>
        <authorList>
            <person name="Thorup C."/>
            <person name="Bjerg J.T."/>
            <person name="Schreiber L."/>
            <person name="Nielsen L.P."/>
            <person name="Kjeldsen K.U."/>
            <person name="Boesen T."/>
            <person name="Boggild A."/>
            <person name="Meysman F."/>
            <person name="Geelhoed J."/>
            <person name="Schramm A."/>
        </authorList>
    </citation>
    <scope>NUCLEOTIDE SEQUENCE [LARGE SCALE GENOMIC DNA]</scope>
    <source>
        <strain evidence="1">GS</strain>
    </source>
</reference>